<gene>
    <name evidence="1" type="ORF">RclHR1_00260015</name>
</gene>
<dbReference type="AlphaFoldDB" id="A0A2Z6R0D7"/>
<protein>
    <submittedName>
        <fullName evidence="1">Uncharacterized protein</fullName>
    </submittedName>
</protein>
<organism evidence="1 2">
    <name type="scientific">Rhizophagus clarus</name>
    <dbReference type="NCBI Taxonomy" id="94130"/>
    <lineage>
        <taxon>Eukaryota</taxon>
        <taxon>Fungi</taxon>
        <taxon>Fungi incertae sedis</taxon>
        <taxon>Mucoromycota</taxon>
        <taxon>Glomeromycotina</taxon>
        <taxon>Glomeromycetes</taxon>
        <taxon>Glomerales</taxon>
        <taxon>Glomeraceae</taxon>
        <taxon>Rhizophagus</taxon>
    </lineage>
</organism>
<sequence>MQEKKEKTWKTFLLPPIPTFPQQVGFTLITPAEWPQHSTKIMCECVYEVDDLTTLNSSNLEFITEQEVTALHCLNAMKNHNLHSGEKLHS</sequence>
<proteinExistence type="predicted"/>
<dbReference type="EMBL" id="BEXD01001779">
    <property type="protein sequence ID" value="GBB95710.1"/>
    <property type="molecule type" value="Genomic_DNA"/>
</dbReference>
<evidence type="ECO:0000313" key="2">
    <source>
        <dbReference type="Proteomes" id="UP000247702"/>
    </source>
</evidence>
<accession>A0A2Z6R0D7</accession>
<comment type="caution">
    <text evidence="1">The sequence shown here is derived from an EMBL/GenBank/DDBJ whole genome shotgun (WGS) entry which is preliminary data.</text>
</comment>
<dbReference type="Proteomes" id="UP000247702">
    <property type="component" value="Unassembled WGS sequence"/>
</dbReference>
<evidence type="ECO:0000313" key="1">
    <source>
        <dbReference type="EMBL" id="GBB95710.1"/>
    </source>
</evidence>
<reference evidence="1 2" key="1">
    <citation type="submission" date="2017-11" db="EMBL/GenBank/DDBJ databases">
        <title>The genome of Rhizophagus clarus HR1 reveals common genetic basis of auxotrophy among arbuscular mycorrhizal fungi.</title>
        <authorList>
            <person name="Kobayashi Y."/>
        </authorList>
    </citation>
    <scope>NUCLEOTIDE SEQUENCE [LARGE SCALE GENOMIC DNA]</scope>
    <source>
        <strain evidence="1 2">HR1</strain>
    </source>
</reference>
<keyword evidence="2" id="KW-1185">Reference proteome</keyword>
<dbReference type="STRING" id="94130.A0A2Z6R0D7"/>
<name>A0A2Z6R0D7_9GLOM</name>